<keyword evidence="1" id="KW-0539">Nucleus</keyword>
<comment type="function">
    <text evidence="1">Component of the Mediator complex, a coactivator involved in the regulated transcription of nearly all RNA polymerase II-dependent genes. Mediator functions as a bridge to convey information from gene-specific regulatory proteins to the basal RNA polymerase II transcription machinery. Mediator is recruited to promoters by direct interactions with regulatory proteins and serves as a scaffold for the assembly of a functional preinitiation complex with RNA polymerase II and the general transcription factors.</text>
</comment>
<comment type="subcellular location">
    <subcellularLocation>
        <location evidence="1">Nucleus</location>
    </subcellularLocation>
</comment>
<keyword evidence="1" id="KW-0010">Activator</keyword>
<evidence type="ECO:0000256" key="1">
    <source>
        <dbReference type="RuleBase" id="RU364150"/>
    </source>
</evidence>
<proteinExistence type="inferred from homology"/>
<protein>
    <recommendedName>
        <fullName evidence="1">Mediator of RNA polymerase II transcription subunit 18</fullName>
    </recommendedName>
    <alternativeName>
        <fullName evidence="1">Mediator complex subunit 18</fullName>
    </alternativeName>
</protein>
<gene>
    <name evidence="1" type="primary">MED18</name>
    <name evidence="2" type="ORF">B0H63DRAFT_520957</name>
</gene>
<keyword evidence="3" id="KW-1185">Reference proteome</keyword>
<comment type="caution">
    <text evidence="2">The sequence shown here is derived from an EMBL/GenBank/DDBJ whole genome shotgun (WGS) entry which is preliminary data.</text>
</comment>
<dbReference type="InterPro" id="IPR019095">
    <property type="entry name" value="Mediator_Med18"/>
</dbReference>
<name>A0AAE0NSU0_9PEZI</name>
<reference evidence="2" key="2">
    <citation type="submission" date="2023-06" db="EMBL/GenBank/DDBJ databases">
        <authorList>
            <consortium name="Lawrence Berkeley National Laboratory"/>
            <person name="Haridas S."/>
            <person name="Hensen N."/>
            <person name="Bonometti L."/>
            <person name="Westerberg I."/>
            <person name="Brannstrom I.O."/>
            <person name="Guillou S."/>
            <person name="Cros-Aarteil S."/>
            <person name="Calhoun S."/>
            <person name="Kuo A."/>
            <person name="Mondo S."/>
            <person name="Pangilinan J."/>
            <person name="Riley R."/>
            <person name="LaButti K."/>
            <person name="Andreopoulos B."/>
            <person name="Lipzen A."/>
            <person name="Chen C."/>
            <person name="Yanf M."/>
            <person name="Daum C."/>
            <person name="Ng V."/>
            <person name="Clum A."/>
            <person name="Steindorff A."/>
            <person name="Ohm R."/>
            <person name="Martin F."/>
            <person name="Silar P."/>
            <person name="Natvig D."/>
            <person name="Lalanne C."/>
            <person name="Gautier V."/>
            <person name="Ament-velasquez S.L."/>
            <person name="Kruys A."/>
            <person name="Hutchinson M.I."/>
            <person name="Powell A.J."/>
            <person name="Barry K."/>
            <person name="Miller A.N."/>
            <person name="Grigoriev I.V."/>
            <person name="Debuchy R."/>
            <person name="Gladieux P."/>
            <person name="Thoren M.H."/>
            <person name="Johannesson H."/>
        </authorList>
    </citation>
    <scope>NUCLEOTIDE SEQUENCE</scope>
    <source>
        <strain evidence="2">CBS 232.78</strain>
    </source>
</reference>
<dbReference type="Proteomes" id="UP001285441">
    <property type="component" value="Unassembled WGS sequence"/>
</dbReference>
<dbReference type="GO" id="GO:0003712">
    <property type="term" value="F:transcription coregulator activity"/>
    <property type="evidence" value="ECO:0007669"/>
    <property type="project" value="InterPro"/>
</dbReference>
<dbReference type="EMBL" id="JAULSW010000003">
    <property type="protein sequence ID" value="KAK3386879.1"/>
    <property type="molecule type" value="Genomic_DNA"/>
</dbReference>
<dbReference type="Gene3D" id="2.40.320.10">
    <property type="entry name" value="Hypothetical Protein Pfu-838710-001"/>
    <property type="match status" value="1"/>
</dbReference>
<dbReference type="Pfam" id="PF09637">
    <property type="entry name" value="Med18"/>
    <property type="match status" value="1"/>
</dbReference>
<organism evidence="2 3">
    <name type="scientific">Podospora didyma</name>
    <dbReference type="NCBI Taxonomy" id="330526"/>
    <lineage>
        <taxon>Eukaryota</taxon>
        <taxon>Fungi</taxon>
        <taxon>Dikarya</taxon>
        <taxon>Ascomycota</taxon>
        <taxon>Pezizomycotina</taxon>
        <taxon>Sordariomycetes</taxon>
        <taxon>Sordariomycetidae</taxon>
        <taxon>Sordariales</taxon>
        <taxon>Podosporaceae</taxon>
        <taxon>Podospora</taxon>
    </lineage>
</organism>
<keyword evidence="1" id="KW-0804">Transcription</keyword>
<keyword evidence="1" id="KW-0805">Transcription regulation</keyword>
<comment type="subunit">
    <text evidence="1">Component of the Mediator complex.</text>
</comment>
<accession>A0AAE0NSU0</accession>
<evidence type="ECO:0000313" key="2">
    <source>
        <dbReference type="EMBL" id="KAK3386879.1"/>
    </source>
</evidence>
<comment type="similarity">
    <text evidence="1">Belongs to the Mediator complex subunit 18 family.</text>
</comment>
<evidence type="ECO:0000313" key="3">
    <source>
        <dbReference type="Proteomes" id="UP001285441"/>
    </source>
</evidence>
<dbReference type="AlphaFoldDB" id="A0AAE0NSU0"/>
<dbReference type="GO" id="GO:0016592">
    <property type="term" value="C:mediator complex"/>
    <property type="evidence" value="ECO:0007669"/>
    <property type="project" value="InterPro"/>
</dbReference>
<reference evidence="2" key="1">
    <citation type="journal article" date="2023" name="Mol. Phylogenet. Evol.">
        <title>Genome-scale phylogeny and comparative genomics of the fungal order Sordariales.</title>
        <authorList>
            <person name="Hensen N."/>
            <person name="Bonometti L."/>
            <person name="Westerberg I."/>
            <person name="Brannstrom I.O."/>
            <person name="Guillou S."/>
            <person name="Cros-Aarteil S."/>
            <person name="Calhoun S."/>
            <person name="Haridas S."/>
            <person name="Kuo A."/>
            <person name="Mondo S."/>
            <person name="Pangilinan J."/>
            <person name="Riley R."/>
            <person name="LaButti K."/>
            <person name="Andreopoulos B."/>
            <person name="Lipzen A."/>
            <person name="Chen C."/>
            <person name="Yan M."/>
            <person name="Daum C."/>
            <person name="Ng V."/>
            <person name="Clum A."/>
            <person name="Steindorff A."/>
            <person name="Ohm R.A."/>
            <person name="Martin F."/>
            <person name="Silar P."/>
            <person name="Natvig D.O."/>
            <person name="Lalanne C."/>
            <person name="Gautier V."/>
            <person name="Ament-Velasquez S.L."/>
            <person name="Kruys A."/>
            <person name="Hutchinson M.I."/>
            <person name="Powell A.J."/>
            <person name="Barry K."/>
            <person name="Miller A.N."/>
            <person name="Grigoriev I.V."/>
            <person name="Debuchy R."/>
            <person name="Gladieux P."/>
            <person name="Hiltunen Thoren M."/>
            <person name="Johannesson H."/>
        </authorList>
    </citation>
    <scope>NUCLEOTIDE SEQUENCE</scope>
    <source>
        <strain evidence="2">CBS 232.78</strain>
    </source>
</reference>
<sequence>MHHEIFLTAVVKDADIPVAMAVLGGMTEMREQRQFTRVRYLQRDAAVKGLPTIKEIQKEKVPTTAQYTELHQILLKQSYLLQERVNITDDLRPAESAEVPAEKPRLLRWSDLPDPATTRTSAFTTQRRMLEISDRRVEKVLADNKFTTKDETIELSYQWWLNGVEYALVSIFRVPVDPEAPNKIPALPDLKPFAPIWMLYVRVQIESNHERMQQAYVQLQQAQKDLVGLFEFKVFDRRVHDTRIM</sequence>
<dbReference type="GO" id="GO:0006357">
    <property type="term" value="P:regulation of transcription by RNA polymerase II"/>
    <property type="evidence" value="ECO:0007669"/>
    <property type="project" value="InterPro"/>
</dbReference>